<name>A0A0R2LTN5_9LACO</name>
<evidence type="ECO:0000313" key="6">
    <source>
        <dbReference type="EMBL" id="KRO04566.1"/>
    </source>
</evidence>
<dbReference type="HAMAP" id="MF_00294">
    <property type="entry name" value="Ribosomal_bL33"/>
    <property type="match status" value="1"/>
</dbReference>
<sequence length="64" mass="7317">MQYEIEHDLIKGGGKMAQKKIALACSVCGSRNYTITASATRTERLEVKKFCKYCGKYTLHRETR</sequence>
<dbReference type="InterPro" id="IPR038584">
    <property type="entry name" value="Ribosomal_bL33_sf"/>
</dbReference>
<dbReference type="Pfam" id="PF00471">
    <property type="entry name" value="Ribosomal_L33"/>
    <property type="match status" value="1"/>
</dbReference>
<dbReference type="InterPro" id="IPR011332">
    <property type="entry name" value="Ribosomal_zn-bd"/>
</dbReference>
<dbReference type="GO" id="GO:0006412">
    <property type="term" value="P:translation"/>
    <property type="evidence" value="ECO:0007669"/>
    <property type="project" value="UniProtKB-UniRule"/>
</dbReference>
<dbReference type="Gene3D" id="2.20.28.120">
    <property type="entry name" value="Ribosomal protein L33"/>
    <property type="match status" value="1"/>
</dbReference>
<dbReference type="PATRIC" id="fig|616990.3.peg.1151"/>
<reference evidence="6 7" key="1">
    <citation type="journal article" date="2015" name="Genome Announc.">
        <title>Expanding the biotechnology potential of lactobacilli through comparative genomics of 213 strains and associated genera.</title>
        <authorList>
            <person name="Sun Z."/>
            <person name="Harris H.M."/>
            <person name="McCann A."/>
            <person name="Guo C."/>
            <person name="Argimon S."/>
            <person name="Zhang W."/>
            <person name="Yang X."/>
            <person name="Jeffery I.B."/>
            <person name="Cooney J.C."/>
            <person name="Kagawa T.F."/>
            <person name="Liu W."/>
            <person name="Song Y."/>
            <person name="Salvetti E."/>
            <person name="Wrobel A."/>
            <person name="Rasinkangas P."/>
            <person name="Parkhill J."/>
            <person name="Rea M.C."/>
            <person name="O'Sullivan O."/>
            <person name="Ritari J."/>
            <person name="Douillard F.P."/>
            <person name="Paul Ross R."/>
            <person name="Yang R."/>
            <person name="Briner A.E."/>
            <person name="Felis G.E."/>
            <person name="de Vos W.M."/>
            <person name="Barrangou R."/>
            <person name="Klaenhammer T.R."/>
            <person name="Caufield P.W."/>
            <person name="Cui Y."/>
            <person name="Zhang H."/>
            <person name="O'Toole P.W."/>
        </authorList>
    </citation>
    <scope>NUCLEOTIDE SEQUENCE [LARGE SCALE GENOMIC DNA]</scope>
    <source>
        <strain evidence="6 7">DSM 22467</strain>
    </source>
</reference>
<accession>A0A0R2LTN5</accession>
<dbReference type="GO" id="GO:1990904">
    <property type="term" value="C:ribonucleoprotein complex"/>
    <property type="evidence" value="ECO:0007669"/>
    <property type="project" value="UniProtKB-KW"/>
</dbReference>
<comment type="caution">
    <text evidence="6">The sequence shown here is derived from an EMBL/GenBank/DDBJ whole genome shotgun (WGS) entry which is preliminary data.</text>
</comment>
<keyword evidence="3 5" id="KW-0687">Ribonucleoprotein</keyword>
<evidence type="ECO:0000256" key="4">
    <source>
        <dbReference type="ARBA" id="ARBA00035176"/>
    </source>
</evidence>
<evidence type="ECO:0000256" key="3">
    <source>
        <dbReference type="ARBA" id="ARBA00023274"/>
    </source>
</evidence>
<dbReference type="NCBIfam" id="TIGR01023">
    <property type="entry name" value="rpmG_bact"/>
    <property type="match status" value="1"/>
</dbReference>
<evidence type="ECO:0000256" key="5">
    <source>
        <dbReference type="HAMAP-Rule" id="MF_00294"/>
    </source>
</evidence>
<dbReference type="SUPFAM" id="SSF57829">
    <property type="entry name" value="Zn-binding ribosomal proteins"/>
    <property type="match status" value="1"/>
</dbReference>
<dbReference type="GO" id="GO:0005737">
    <property type="term" value="C:cytoplasm"/>
    <property type="evidence" value="ECO:0007669"/>
    <property type="project" value="UniProtKB-ARBA"/>
</dbReference>
<dbReference type="GO" id="GO:0003735">
    <property type="term" value="F:structural constituent of ribosome"/>
    <property type="evidence" value="ECO:0007669"/>
    <property type="project" value="InterPro"/>
</dbReference>
<keyword evidence="7" id="KW-1185">Reference proteome</keyword>
<dbReference type="NCBIfam" id="NF001764">
    <property type="entry name" value="PRK00504.1"/>
    <property type="match status" value="1"/>
</dbReference>
<protein>
    <recommendedName>
        <fullName evidence="4 5">Large ribosomal subunit protein bL33</fullName>
    </recommendedName>
</protein>
<gene>
    <name evidence="5" type="primary">rpmG</name>
    <name evidence="6" type="ORF">IV54_GL001066</name>
</gene>
<dbReference type="InterPro" id="IPR001705">
    <property type="entry name" value="Ribosomal_bL33"/>
</dbReference>
<dbReference type="GO" id="GO:0005840">
    <property type="term" value="C:ribosome"/>
    <property type="evidence" value="ECO:0007669"/>
    <property type="project" value="UniProtKB-KW"/>
</dbReference>
<organism evidence="6 7">
    <name type="scientific">Levilactobacillus paucivorans</name>
    <dbReference type="NCBI Taxonomy" id="616990"/>
    <lineage>
        <taxon>Bacteria</taxon>
        <taxon>Bacillati</taxon>
        <taxon>Bacillota</taxon>
        <taxon>Bacilli</taxon>
        <taxon>Lactobacillales</taxon>
        <taxon>Lactobacillaceae</taxon>
        <taxon>Levilactobacillus</taxon>
    </lineage>
</organism>
<evidence type="ECO:0000313" key="7">
    <source>
        <dbReference type="Proteomes" id="UP000051906"/>
    </source>
</evidence>
<evidence type="ECO:0000256" key="2">
    <source>
        <dbReference type="ARBA" id="ARBA00022980"/>
    </source>
</evidence>
<proteinExistence type="inferred from homology"/>
<comment type="similarity">
    <text evidence="1 5">Belongs to the bacterial ribosomal protein bL33 family.</text>
</comment>
<keyword evidence="2 5" id="KW-0689">Ribosomal protein</keyword>
<dbReference type="AlphaFoldDB" id="A0A0R2LTN5"/>
<dbReference type="STRING" id="616990.IV54_GL001066"/>
<dbReference type="Proteomes" id="UP000051906">
    <property type="component" value="Unassembled WGS sequence"/>
</dbReference>
<evidence type="ECO:0000256" key="1">
    <source>
        <dbReference type="ARBA" id="ARBA00007596"/>
    </source>
</evidence>
<dbReference type="EMBL" id="JQCA01000030">
    <property type="protein sequence ID" value="KRO04566.1"/>
    <property type="molecule type" value="Genomic_DNA"/>
</dbReference>